<gene>
    <name evidence="1" type="ORF">BO72DRAFT_248788</name>
</gene>
<protein>
    <submittedName>
        <fullName evidence="1">Uncharacterized protein</fullName>
    </submittedName>
</protein>
<name>A0A8G1RJA9_9EURO</name>
<evidence type="ECO:0000313" key="1">
    <source>
        <dbReference type="EMBL" id="RAK73178.1"/>
    </source>
</evidence>
<dbReference type="AlphaFoldDB" id="A0A8G1RJA9"/>
<dbReference type="VEuPathDB" id="FungiDB:BO72DRAFT_248788"/>
<organism evidence="1 2">
    <name type="scientific">Aspergillus fijiensis CBS 313.89</name>
    <dbReference type="NCBI Taxonomy" id="1448319"/>
    <lineage>
        <taxon>Eukaryota</taxon>
        <taxon>Fungi</taxon>
        <taxon>Dikarya</taxon>
        <taxon>Ascomycota</taxon>
        <taxon>Pezizomycotina</taxon>
        <taxon>Eurotiomycetes</taxon>
        <taxon>Eurotiomycetidae</taxon>
        <taxon>Eurotiales</taxon>
        <taxon>Aspergillaceae</taxon>
        <taxon>Aspergillus</taxon>
    </lineage>
</organism>
<sequence>MKKMKKMKQTRELHLIAYRHRHGHGHGHNRIETQAASCHTSPYSQCSPEHVLPLHPLHPHSHTHTHAHIPMLQRRQKIRVSPSSELPAVMNWTQG</sequence>
<reference evidence="1 2" key="1">
    <citation type="submission" date="2018-02" db="EMBL/GenBank/DDBJ databases">
        <title>The genomes of Aspergillus section Nigri reveals drivers in fungal speciation.</title>
        <authorList>
            <consortium name="DOE Joint Genome Institute"/>
            <person name="Vesth T.C."/>
            <person name="Nybo J."/>
            <person name="Theobald S."/>
            <person name="Brandl J."/>
            <person name="Frisvad J.C."/>
            <person name="Nielsen K.F."/>
            <person name="Lyhne E.K."/>
            <person name="Kogle M.E."/>
            <person name="Kuo A."/>
            <person name="Riley R."/>
            <person name="Clum A."/>
            <person name="Nolan M."/>
            <person name="Lipzen A."/>
            <person name="Salamov A."/>
            <person name="Henrissat B."/>
            <person name="Wiebenga A."/>
            <person name="De vries R.P."/>
            <person name="Grigoriev I.V."/>
            <person name="Mortensen U.H."/>
            <person name="Andersen M.R."/>
            <person name="Baker S.E."/>
        </authorList>
    </citation>
    <scope>NUCLEOTIDE SEQUENCE [LARGE SCALE GENOMIC DNA]</scope>
    <source>
        <strain evidence="1 2">CBS 313.89</strain>
    </source>
</reference>
<proteinExistence type="predicted"/>
<keyword evidence="2" id="KW-1185">Reference proteome</keyword>
<evidence type="ECO:0000313" key="2">
    <source>
        <dbReference type="Proteomes" id="UP000249789"/>
    </source>
</evidence>
<accession>A0A8G1RJA9</accession>
<dbReference type="Proteomes" id="UP000249789">
    <property type="component" value="Unassembled WGS sequence"/>
</dbReference>
<dbReference type="EMBL" id="KZ824683">
    <property type="protein sequence ID" value="RAK73178.1"/>
    <property type="molecule type" value="Genomic_DNA"/>
</dbReference>
<dbReference type="GeneID" id="63857338"/>
<dbReference type="RefSeq" id="XP_040797188.1">
    <property type="nucleotide sequence ID" value="XM_040940005.1"/>
</dbReference>